<organism evidence="1 2">
    <name type="scientific">Crocodylus porosus</name>
    <name type="common">Saltwater crocodile</name>
    <name type="synonym">Estuarine crocodile</name>
    <dbReference type="NCBI Taxonomy" id="8502"/>
    <lineage>
        <taxon>Eukaryota</taxon>
        <taxon>Metazoa</taxon>
        <taxon>Chordata</taxon>
        <taxon>Craniata</taxon>
        <taxon>Vertebrata</taxon>
        <taxon>Euteleostomi</taxon>
        <taxon>Archelosauria</taxon>
        <taxon>Archosauria</taxon>
        <taxon>Crocodylia</taxon>
        <taxon>Longirostres</taxon>
        <taxon>Crocodylidae</taxon>
        <taxon>Crocodylus</taxon>
    </lineage>
</organism>
<keyword evidence="2" id="KW-1185">Reference proteome</keyword>
<reference evidence="1" key="1">
    <citation type="submission" date="2025-08" db="UniProtKB">
        <authorList>
            <consortium name="Ensembl"/>
        </authorList>
    </citation>
    <scope>IDENTIFICATION</scope>
</reference>
<dbReference type="Proteomes" id="UP000594220">
    <property type="component" value="Unplaced"/>
</dbReference>
<dbReference type="Ensembl" id="ENSCPRT00005028822.1">
    <property type="protein sequence ID" value="ENSCPRP00005024684.1"/>
    <property type="gene ID" value="ENSCPRG00005017152.1"/>
</dbReference>
<dbReference type="AlphaFoldDB" id="A0A7M4FI90"/>
<reference evidence="1" key="2">
    <citation type="submission" date="2025-09" db="UniProtKB">
        <authorList>
            <consortium name="Ensembl"/>
        </authorList>
    </citation>
    <scope>IDENTIFICATION</scope>
</reference>
<proteinExistence type="predicted"/>
<evidence type="ECO:0000313" key="1">
    <source>
        <dbReference type="Ensembl" id="ENSCPRP00005024684.1"/>
    </source>
</evidence>
<name>A0A7M4FI90_CROPO</name>
<evidence type="ECO:0000313" key="2">
    <source>
        <dbReference type="Proteomes" id="UP000594220"/>
    </source>
</evidence>
<sequence>LSLELFRLKLSIGLIIRIVNKLTQVDCLPFSLQNLKISCEFPSPKQAYYNPKVENKQAYCISIGRLYIPRLFHEGIELTRDDGNRH</sequence>
<protein>
    <submittedName>
        <fullName evidence="1">Uncharacterized protein</fullName>
    </submittedName>
</protein>
<accession>A0A7M4FI90</accession>